<keyword evidence="6" id="KW-1185">Reference proteome</keyword>
<evidence type="ECO:0000256" key="2">
    <source>
        <dbReference type="ARBA" id="ARBA00022679"/>
    </source>
</evidence>
<evidence type="ECO:0000313" key="6">
    <source>
        <dbReference type="Proteomes" id="UP000765509"/>
    </source>
</evidence>
<keyword evidence="1" id="KW-0489">Methyltransferase</keyword>
<evidence type="ECO:0000259" key="4">
    <source>
        <dbReference type="Pfam" id="PF00891"/>
    </source>
</evidence>
<dbReference type="Pfam" id="PF00891">
    <property type="entry name" value="Methyltransf_2"/>
    <property type="match status" value="1"/>
</dbReference>
<dbReference type="OrthoDB" id="2410195at2759"/>
<name>A0A9Q3B9D2_9BASI</name>
<comment type="caution">
    <text evidence="5">The sequence shown here is derived from an EMBL/GenBank/DDBJ whole genome shotgun (WGS) entry which is preliminary data.</text>
</comment>
<dbReference type="InterPro" id="IPR036388">
    <property type="entry name" value="WH-like_DNA-bd_sf"/>
</dbReference>
<evidence type="ECO:0000256" key="1">
    <source>
        <dbReference type="ARBA" id="ARBA00022603"/>
    </source>
</evidence>
<dbReference type="AlphaFoldDB" id="A0A9Q3B9D2"/>
<feature type="domain" description="O-methyltransferase C-terminal" evidence="4">
    <location>
        <begin position="262"/>
        <end position="428"/>
    </location>
</feature>
<dbReference type="Gene3D" id="1.10.10.10">
    <property type="entry name" value="Winged helix-like DNA-binding domain superfamily/Winged helix DNA-binding domain"/>
    <property type="match status" value="1"/>
</dbReference>
<dbReference type="GO" id="GO:0008171">
    <property type="term" value="F:O-methyltransferase activity"/>
    <property type="evidence" value="ECO:0007669"/>
    <property type="project" value="InterPro"/>
</dbReference>
<accession>A0A9Q3B9D2</accession>
<organism evidence="5 6">
    <name type="scientific">Austropuccinia psidii MF-1</name>
    <dbReference type="NCBI Taxonomy" id="1389203"/>
    <lineage>
        <taxon>Eukaryota</taxon>
        <taxon>Fungi</taxon>
        <taxon>Dikarya</taxon>
        <taxon>Basidiomycota</taxon>
        <taxon>Pucciniomycotina</taxon>
        <taxon>Pucciniomycetes</taxon>
        <taxon>Pucciniales</taxon>
        <taxon>Sphaerophragmiaceae</taxon>
        <taxon>Austropuccinia</taxon>
    </lineage>
</organism>
<dbReference type="InterPro" id="IPR029063">
    <property type="entry name" value="SAM-dependent_MTases_sf"/>
</dbReference>
<dbReference type="InterPro" id="IPR036390">
    <property type="entry name" value="WH_DNA-bd_sf"/>
</dbReference>
<dbReference type="InterPro" id="IPR001077">
    <property type="entry name" value="COMT_C"/>
</dbReference>
<dbReference type="CDD" id="cd02440">
    <property type="entry name" value="AdoMet_MTases"/>
    <property type="match status" value="1"/>
</dbReference>
<keyword evidence="3" id="KW-0949">S-adenosyl-L-methionine</keyword>
<dbReference type="SUPFAM" id="SSF53335">
    <property type="entry name" value="S-adenosyl-L-methionine-dependent methyltransferases"/>
    <property type="match status" value="1"/>
</dbReference>
<sequence>MSSSQAQKLAALIVQAVDEIEADTASQIPGAVTTDLNQPAVAPEDDLEANPRRTRAVRTLKAATYQLLATLLPAGLQIIETHLSTLQTVALDIVIEAKIADLIYSIDPDSSQGGVHLNVLSSKAGMDSDKLSHILRFLAIRNIFCELSENHWANNRLSFPLRSDSRNSLLNYLGHSHDEILVPALLELPKTLLEKENDVAFSQDYRKSAWSRHCKWDGDLFENLLTLEGGWKAERFGKVMVEVTTALGIGASHYKGFDWTNLPQTGTLVDVGGGIGAASYALASYLPGWKIVLQDRPEVVKHAKENYEELGSTADIEFEAHNFFEAQPAHRLHTADAYFLRHILHDWPTQECVKILSLLRQAAKPSTCLLISETKLDPPIVKKESVILANEGMATSSSHNTDLIMMTLFNAKERSNKEYADLFEQSGWNLKVTTPLTTMIDKYIFKGYPNPNWKSADGSA</sequence>
<gene>
    <name evidence="5" type="ORF">O181_000844</name>
</gene>
<dbReference type="PANTHER" id="PTHR43712:SF2">
    <property type="entry name" value="O-METHYLTRANSFERASE CICE"/>
    <property type="match status" value="1"/>
</dbReference>
<keyword evidence="2" id="KW-0808">Transferase</keyword>
<dbReference type="SUPFAM" id="SSF46785">
    <property type="entry name" value="Winged helix' DNA-binding domain"/>
    <property type="match status" value="1"/>
</dbReference>
<dbReference type="Gene3D" id="3.40.50.150">
    <property type="entry name" value="Vaccinia Virus protein VP39"/>
    <property type="match status" value="1"/>
</dbReference>
<protein>
    <recommendedName>
        <fullName evidence="4">O-methyltransferase C-terminal domain-containing protein</fullName>
    </recommendedName>
</protein>
<dbReference type="PANTHER" id="PTHR43712">
    <property type="entry name" value="PUTATIVE (AFU_ORTHOLOGUE AFUA_4G14580)-RELATED"/>
    <property type="match status" value="1"/>
</dbReference>
<evidence type="ECO:0000256" key="3">
    <source>
        <dbReference type="ARBA" id="ARBA00022691"/>
    </source>
</evidence>
<dbReference type="EMBL" id="AVOT02000109">
    <property type="protein sequence ID" value="MBW0461129.1"/>
    <property type="molecule type" value="Genomic_DNA"/>
</dbReference>
<evidence type="ECO:0000313" key="5">
    <source>
        <dbReference type="EMBL" id="MBW0461129.1"/>
    </source>
</evidence>
<reference evidence="5" key="1">
    <citation type="submission" date="2021-03" db="EMBL/GenBank/DDBJ databases">
        <title>Draft genome sequence of rust myrtle Austropuccinia psidii MF-1, a brazilian biotype.</title>
        <authorList>
            <person name="Quecine M.C."/>
            <person name="Pachon D.M.R."/>
            <person name="Bonatelli M.L."/>
            <person name="Correr F.H."/>
            <person name="Franceschini L.M."/>
            <person name="Leite T.F."/>
            <person name="Margarido G.R.A."/>
            <person name="Almeida C.A."/>
            <person name="Ferrarezi J.A."/>
            <person name="Labate C.A."/>
        </authorList>
    </citation>
    <scope>NUCLEOTIDE SEQUENCE</scope>
    <source>
        <strain evidence="5">MF-1</strain>
    </source>
</reference>
<dbReference type="GO" id="GO:0032259">
    <property type="term" value="P:methylation"/>
    <property type="evidence" value="ECO:0007669"/>
    <property type="project" value="UniProtKB-KW"/>
</dbReference>
<dbReference type="InterPro" id="IPR016461">
    <property type="entry name" value="COMT-like"/>
</dbReference>
<dbReference type="PROSITE" id="PS51683">
    <property type="entry name" value="SAM_OMT_II"/>
    <property type="match status" value="1"/>
</dbReference>
<proteinExistence type="predicted"/>
<dbReference type="Proteomes" id="UP000765509">
    <property type="component" value="Unassembled WGS sequence"/>
</dbReference>